<dbReference type="CDD" id="cd00207">
    <property type="entry name" value="fer2"/>
    <property type="match status" value="1"/>
</dbReference>
<keyword evidence="3" id="KW-0479">Metal-binding</keyword>
<keyword evidence="5" id="KW-0408">Iron</keyword>
<dbReference type="InterPro" id="IPR012675">
    <property type="entry name" value="Beta-grasp_dom_sf"/>
</dbReference>
<dbReference type="InterPro" id="IPR050415">
    <property type="entry name" value="MRET"/>
</dbReference>
<dbReference type="InterPro" id="IPR001041">
    <property type="entry name" value="2Fe-2S_ferredoxin-type"/>
</dbReference>
<dbReference type="InterPro" id="IPR039261">
    <property type="entry name" value="FNR_nucleotide-bd"/>
</dbReference>
<dbReference type="Proteomes" id="UP000006798">
    <property type="component" value="Plasmid pBB1"/>
</dbReference>
<keyword evidence="6" id="KW-0411">Iron-sulfur</keyword>
<dbReference type="Gene3D" id="2.40.30.10">
    <property type="entry name" value="Translation factors"/>
    <property type="match status" value="1"/>
</dbReference>
<evidence type="ECO:0000256" key="3">
    <source>
        <dbReference type="ARBA" id="ARBA00022723"/>
    </source>
</evidence>
<keyword evidence="1" id="KW-0285">Flavoprotein</keyword>
<dbReference type="Pfam" id="PF00111">
    <property type="entry name" value="Fer2"/>
    <property type="match status" value="1"/>
</dbReference>
<evidence type="ECO:0000256" key="1">
    <source>
        <dbReference type="ARBA" id="ARBA00022630"/>
    </source>
</evidence>
<keyword evidence="9" id="KW-0808">Transferase</keyword>
<dbReference type="PROSITE" id="PS00197">
    <property type="entry name" value="2FE2S_FER_1"/>
    <property type="match status" value="1"/>
</dbReference>
<dbReference type="KEGG" id="cnc:CNE_BB1p08720"/>
<dbReference type="Gene3D" id="3.40.50.80">
    <property type="entry name" value="Nucleotide-binding domain of ferredoxin-NADP reductase (FNR) module"/>
    <property type="match status" value="1"/>
</dbReference>
<evidence type="ECO:0000256" key="6">
    <source>
        <dbReference type="ARBA" id="ARBA00023014"/>
    </source>
</evidence>
<dbReference type="EMBL" id="CP002879">
    <property type="protein sequence ID" value="AEI82286.1"/>
    <property type="molecule type" value="Genomic_DNA"/>
</dbReference>
<dbReference type="InterPro" id="IPR006058">
    <property type="entry name" value="2Fe2S_fd_BS"/>
</dbReference>
<evidence type="ECO:0000256" key="2">
    <source>
        <dbReference type="ARBA" id="ARBA00022714"/>
    </source>
</evidence>
<dbReference type="GeneID" id="34312853"/>
<dbReference type="Gene3D" id="3.10.20.30">
    <property type="match status" value="1"/>
</dbReference>
<keyword evidence="9" id="KW-0489">Methyltransferase</keyword>
<gene>
    <name evidence="9" type="primary">vanB1</name>
    <name evidence="9" type="ordered locus">CNE_BB1p08720</name>
</gene>
<evidence type="ECO:0000259" key="8">
    <source>
        <dbReference type="PROSITE" id="PS51384"/>
    </source>
</evidence>
<evidence type="ECO:0000259" key="7">
    <source>
        <dbReference type="PROSITE" id="PS51085"/>
    </source>
</evidence>
<evidence type="ECO:0000256" key="4">
    <source>
        <dbReference type="ARBA" id="ARBA00023002"/>
    </source>
</evidence>
<dbReference type="PANTHER" id="PTHR47354:SF1">
    <property type="entry name" value="CARNITINE MONOOXYGENASE REDUCTASE SUBUNIT"/>
    <property type="match status" value="1"/>
</dbReference>
<dbReference type="HOGENOM" id="CLU_003827_17_0_4"/>
<dbReference type="InterPro" id="IPR017938">
    <property type="entry name" value="Riboflavin_synthase-like_b-brl"/>
</dbReference>
<sequence>MNPQDTFFVRIAQRNQETDDIISLELRDPNGSVLPPFDAGAHIDVHVAPGVVRQYSLCNAPSERDSYQIGVLRDPASRGGSIAIHERLEAGELIEISAPRNHFPLKEGVRSILIAGGIGVTPMLCMAESLHASGAGFTLHYCARSQDKAAFRSRIAQSPYSQQVAFHYDDQADAQKLDPATLFAQAGSDAEIYVCGPAGFIEWICRAAEQAGIPKQRVHYEYFSAKAVDTSDDGAFDVKLASTGQVFQIPAERSITSVLLEAGIDIYTSCEEGTCGTCVTRILEGEPDHRDVFLTDEEHACGNQFTPCCSRAKSSLLVLDL</sequence>
<dbReference type="InterPro" id="IPR036010">
    <property type="entry name" value="2Fe-2S_ferredoxin-like_sf"/>
</dbReference>
<accession>F8GU82</accession>
<dbReference type="RefSeq" id="WP_013959319.1">
    <property type="nucleotide sequence ID" value="NC_015727.1"/>
</dbReference>
<dbReference type="SUPFAM" id="SSF52343">
    <property type="entry name" value="Ferredoxin reductase-like, C-terminal NADP-linked domain"/>
    <property type="match status" value="1"/>
</dbReference>
<dbReference type="AlphaFoldDB" id="F8GU82"/>
<dbReference type="InterPro" id="IPR017927">
    <property type="entry name" value="FAD-bd_FR_type"/>
</dbReference>
<dbReference type="GO" id="GO:0046872">
    <property type="term" value="F:metal ion binding"/>
    <property type="evidence" value="ECO:0007669"/>
    <property type="project" value="UniProtKB-KW"/>
</dbReference>
<keyword evidence="4 9" id="KW-0560">Oxidoreductase</keyword>
<geneLocation type="plasmid" evidence="9 10">
    <name>pBB1</name>
</geneLocation>
<keyword evidence="9" id="KW-0614">Plasmid</keyword>
<organism evidence="9 10">
    <name type="scientific">Cupriavidus necator (strain ATCC 43291 / DSM 13513 / CCUG 52238 / LMG 8453 / N-1)</name>
    <name type="common">Ralstonia eutropha</name>
    <dbReference type="NCBI Taxonomy" id="1042878"/>
    <lineage>
        <taxon>Bacteria</taxon>
        <taxon>Pseudomonadati</taxon>
        <taxon>Pseudomonadota</taxon>
        <taxon>Betaproteobacteria</taxon>
        <taxon>Burkholderiales</taxon>
        <taxon>Burkholderiaceae</taxon>
        <taxon>Cupriavidus</taxon>
    </lineage>
</organism>
<dbReference type="Pfam" id="PF00175">
    <property type="entry name" value="NAD_binding_1"/>
    <property type="match status" value="1"/>
</dbReference>
<dbReference type="GO" id="GO:0051537">
    <property type="term" value="F:2 iron, 2 sulfur cluster binding"/>
    <property type="evidence" value="ECO:0007669"/>
    <property type="project" value="UniProtKB-KW"/>
</dbReference>
<proteinExistence type="predicted"/>
<dbReference type="PROSITE" id="PS51085">
    <property type="entry name" value="2FE2S_FER_2"/>
    <property type="match status" value="1"/>
</dbReference>
<feature type="domain" description="FAD-binding FR-type" evidence="8">
    <location>
        <begin position="4"/>
        <end position="106"/>
    </location>
</feature>
<evidence type="ECO:0000313" key="9">
    <source>
        <dbReference type="EMBL" id="AEI82286.1"/>
    </source>
</evidence>
<dbReference type="PRINTS" id="PR00409">
    <property type="entry name" value="PHDIOXRDTASE"/>
</dbReference>
<dbReference type="GO" id="GO:0018489">
    <property type="term" value="F:vanillate monooxygenase activity"/>
    <property type="evidence" value="ECO:0007669"/>
    <property type="project" value="UniProtKB-EC"/>
</dbReference>
<dbReference type="EC" id="1.14.13.82" evidence="9"/>
<evidence type="ECO:0000313" key="10">
    <source>
        <dbReference type="Proteomes" id="UP000006798"/>
    </source>
</evidence>
<dbReference type="CDD" id="cd06185">
    <property type="entry name" value="PDR_like"/>
    <property type="match status" value="1"/>
</dbReference>
<dbReference type="SUPFAM" id="SSF63380">
    <property type="entry name" value="Riboflavin synthase domain-like"/>
    <property type="match status" value="1"/>
</dbReference>
<dbReference type="InterPro" id="IPR001433">
    <property type="entry name" value="OxRdtase_FAD/NAD-bd"/>
</dbReference>
<dbReference type="PANTHER" id="PTHR47354">
    <property type="entry name" value="NADH OXIDOREDUCTASE HCR"/>
    <property type="match status" value="1"/>
</dbReference>
<reference evidence="9 10" key="1">
    <citation type="journal article" date="2011" name="J. Bacteriol.">
        <title>Complete genome sequence of the type strain Cupriavidus necator N-1.</title>
        <authorList>
            <person name="Poehlein A."/>
            <person name="Kusian B."/>
            <person name="Friedrich B."/>
            <person name="Daniel R."/>
            <person name="Bowien B."/>
        </authorList>
    </citation>
    <scope>NUCLEOTIDE SEQUENCE [LARGE SCALE GENOMIC DNA]</scope>
    <source>
        <strain evidence="10">ATCC 43291 / DSM 13513 / CCUG 52238 / LMG 8453 / N-1</strain>
        <plasmid evidence="9 10">pBB1</plasmid>
    </source>
</reference>
<name>F8GU82_CUPNN</name>
<dbReference type="PROSITE" id="PS51384">
    <property type="entry name" value="FAD_FR"/>
    <property type="match status" value="1"/>
</dbReference>
<protein>
    <submittedName>
        <fullName evidence="9">Vanillate O-demethylase oxidoreductase VanB</fullName>
        <ecNumber evidence="9">1.14.13.82</ecNumber>
    </submittedName>
</protein>
<dbReference type="SUPFAM" id="SSF54292">
    <property type="entry name" value="2Fe-2S ferredoxin-like"/>
    <property type="match status" value="1"/>
</dbReference>
<dbReference type="GO" id="GO:0032259">
    <property type="term" value="P:methylation"/>
    <property type="evidence" value="ECO:0007669"/>
    <property type="project" value="UniProtKB-KW"/>
</dbReference>
<dbReference type="GO" id="GO:0008168">
    <property type="term" value="F:methyltransferase activity"/>
    <property type="evidence" value="ECO:0007669"/>
    <property type="project" value="UniProtKB-KW"/>
</dbReference>
<keyword evidence="2" id="KW-0001">2Fe-2S</keyword>
<evidence type="ECO:0000256" key="5">
    <source>
        <dbReference type="ARBA" id="ARBA00023004"/>
    </source>
</evidence>
<feature type="domain" description="2Fe-2S ferredoxin-type" evidence="7">
    <location>
        <begin position="236"/>
        <end position="321"/>
    </location>
</feature>